<comment type="subcellular location">
    <subcellularLocation>
        <location evidence="8">Cytoplasm</location>
    </subcellularLocation>
</comment>
<dbReference type="PROSITE" id="PS01326">
    <property type="entry name" value="DAP_EPIMERASE"/>
    <property type="match status" value="1"/>
</dbReference>
<feature type="binding site" evidence="8">
    <location>
        <position position="193"/>
    </location>
    <ligand>
        <name>substrate</name>
    </ligand>
</feature>
<dbReference type="Pfam" id="PF01678">
    <property type="entry name" value="DAP_epimerase"/>
    <property type="match status" value="2"/>
</dbReference>
<proteinExistence type="inferred from homology"/>
<accession>A0A1G8MVZ6</accession>
<feature type="active site" evidence="9">
    <location>
        <position position="117"/>
    </location>
</feature>
<feature type="binding site" evidence="8">
    <location>
        <begin position="247"/>
        <end position="248"/>
    </location>
    <ligand>
        <name>substrate</name>
    </ligand>
</feature>
<evidence type="ECO:0000256" key="1">
    <source>
        <dbReference type="ARBA" id="ARBA00005196"/>
    </source>
</evidence>
<evidence type="ECO:0000256" key="7">
    <source>
        <dbReference type="ARBA" id="ARBA00051712"/>
    </source>
</evidence>
<evidence type="ECO:0000256" key="4">
    <source>
        <dbReference type="ARBA" id="ARBA00022605"/>
    </source>
</evidence>
<evidence type="ECO:0000256" key="9">
    <source>
        <dbReference type="PROSITE-ProRule" id="PRU10125"/>
    </source>
</evidence>
<dbReference type="Gene3D" id="3.10.310.10">
    <property type="entry name" value="Diaminopimelate Epimerase, Chain A, domain 1"/>
    <property type="match status" value="2"/>
</dbReference>
<comment type="caution">
    <text evidence="8">Lacks conserved residue(s) required for the propagation of feature annotation.</text>
</comment>
<comment type="similarity">
    <text evidence="2 8">Belongs to the diaminopimelate epimerase family.</text>
</comment>
<evidence type="ECO:0000256" key="6">
    <source>
        <dbReference type="ARBA" id="ARBA00023235"/>
    </source>
</evidence>
<reference evidence="10 11" key="1">
    <citation type="submission" date="2016-10" db="EMBL/GenBank/DDBJ databases">
        <authorList>
            <person name="de Groot N.N."/>
        </authorList>
    </citation>
    <scope>NUCLEOTIDE SEQUENCE [LARGE SCALE GENOMIC DNA]</scope>
    <source>
        <strain evidence="10 11">DSM 44892</strain>
    </source>
</reference>
<feature type="binding site" evidence="8">
    <location>
        <position position="41"/>
    </location>
    <ligand>
        <name>substrate</name>
    </ligand>
</feature>
<evidence type="ECO:0000256" key="5">
    <source>
        <dbReference type="ARBA" id="ARBA00023154"/>
    </source>
</evidence>
<keyword evidence="6 8" id="KW-0413">Isomerase</keyword>
<dbReference type="SUPFAM" id="SSF54506">
    <property type="entry name" value="Diaminopimelate epimerase-like"/>
    <property type="match status" value="2"/>
</dbReference>
<comment type="catalytic activity">
    <reaction evidence="7 8">
        <text>(2S,6S)-2,6-diaminopimelate = meso-2,6-diaminopimelate</text>
        <dbReference type="Rhea" id="RHEA:15393"/>
        <dbReference type="ChEBI" id="CHEBI:57609"/>
        <dbReference type="ChEBI" id="CHEBI:57791"/>
        <dbReference type="EC" id="5.1.1.7"/>
    </reaction>
</comment>
<keyword evidence="11" id="KW-1185">Reference proteome</keyword>
<dbReference type="PANTHER" id="PTHR31689:SF0">
    <property type="entry name" value="DIAMINOPIMELATE EPIMERASE"/>
    <property type="match status" value="1"/>
</dbReference>
<dbReference type="Proteomes" id="UP000183263">
    <property type="component" value="Unassembled WGS sequence"/>
</dbReference>
<dbReference type="UniPathway" id="UPA00034">
    <property type="reaction ID" value="UER00025"/>
</dbReference>
<dbReference type="NCBIfam" id="TIGR00652">
    <property type="entry name" value="DapF"/>
    <property type="match status" value="1"/>
</dbReference>
<feature type="binding site" evidence="8">
    <location>
        <position position="229"/>
    </location>
    <ligand>
        <name>substrate</name>
    </ligand>
</feature>
<gene>
    <name evidence="8" type="primary">dapF</name>
    <name evidence="10" type="ORF">SAMN05444695_11094</name>
</gene>
<keyword evidence="5 8" id="KW-0457">Lysine biosynthesis</keyword>
<keyword evidence="8" id="KW-0963">Cytoplasm</keyword>
<feature type="binding site" evidence="8">
    <location>
        <begin position="118"/>
        <end position="119"/>
    </location>
    <ligand>
        <name>substrate</name>
    </ligand>
</feature>
<evidence type="ECO:0000256" key="8">
    <source>
        <dbReference type="HAMAP-Rule" id="MF_00197"/>
    </source>
</evidence>
<comment type="subunit">
    <text evidence="8">Homodimer.</text>
</comment>
<feature type="active site" description="Proton acceptor" evidence="8">
    <location>
        <position position="256"/>
    </location>
</feature>
<evidence type="ECO:0000313" key="11">
    <source>
        <dbReference type="Proteomes" id="UP000183263"/>
    </source>
</evidence>
<dbReference type="AlphaFoldDB" id="A0A1G8MVZ6"/>
<dbReference type="GO" id="GO:0009089">
    <property type="term" value="P:lysine biosynthetic process via diaminopimelate"/>
    <property type="evidence" value="ECO:0007669"/>
    <property type="project" value="UniProtKB-UniRule"/>
</dbReference>
<feature type="binding site" evidence="8">
    <location>
        <position position="108"/>
    </location>
    <ligand>
        <name>substrate</name>
    </ligand>
</feature>
<name>A0A1G8MVZ6_9NOCA</name>
<dbReference type="EMBL" id="FNDN01000010">
    <property type="protein sequence ID" value="SDI72084.1"/>
    <property type="molecule type" value="Genomic_DNA"/>
</dbReference>
<dbReference type="InterPro" id="IPR018510">
    <property type="entry name" value="DAP_epimerase_AS"/>
</dbReference>
<dbReference type="GO" id="GO:0008837">
    <property type="term" value="F:diaminopimelate epimerase activity"/>
    <property type="evidence" value="ECO:0007669"/>
    <property type="project" value="UniProtKB-UniRule"/>
</dbReference>
<protein>
    <recommendedName>
        <fullName evidence="3 8">Diaminopimelate epimerase</fullName>
        <shortName evidence="8">DAP epimerase</shortName>
        <ecNumber evidence="3 8">5.1.1.7</ecNumber>
    </recommendedName>
    <alternativeName>
        <fullName evidence="8">PLP-independent amino acid racemase</fullName>
    </alternativeName>
</protein>
<dbReference type="GO" id="GO:0005829">
    <property type="term" value="C:cytosol"/>
    <property type="evidence" value="ECO:0007669"/>
    <property type="project" value="TreeGrafter"/>
</dbReference>
<feature type="site" description="Could be important to modulate the pK values of the two catalytic cysteine residues" evidence="8">
    <location>
        <position position="195"/>
    </location>
</feature>
<feature type="binding site" evidence="8">
    <location>
        <begin position="257"/>
        <end position="258"/>
    </location>
    <ligand>
        <name>substrate</name>
    </ligand>
</feature>
<organism evidence="10 11">
    <name type="scientific">Rhodococcus triatomae</name>
    <dbReference type="NCBI Taxonomy" id="300028"/>
    <lineage>
        <taxon>Bacteria</taxon>
        <taxon>Bacillati</taxon>
        <taxon>Actinomycetota</taxon>
        <taxon>Actinomycetes</taxon>
        <taxon>Mycobacteriales</taxon>
        <taxon>Nocardiaceae</taxon>
        <taxon>Rhodococcus</taxon>
    </lineage>
</organism>
<dbReference type="HAMAP" id="MF_00197">
    <property type="entry name" value="DAP_epimerase"/>
    <property type="match status" value="1"/>
</dbReference>
<evidence type="ECO:0000313" key="10">
    <source>
        <dbReference type="EMBL" id="SDI72084.1"/>
    </source>
</evidence>
<comment type="pathway">
    <text evidence="1 8">Amino-acid biosynthesis; L-lysine biosynthesis via DAP pathway; DL-2,6-diaminopimelate from LL-2,6-diaminopimelate: step 1/1.</text>
</comment>
<dbReference type="EC" id="5.1.1.7" evidence="3 8"/>
<evidence type="ECO:0000256" key="3">
    <source>
        <dbReference type="ARBA" id="ARBA00013080"/>
    </source>
</evidence>
<dbReference type="InterPro" id="IPR001653">
    <property type="entry name" value="DAP_epimerase_DapF"/>
</dbReference>
<sequence length="328" mass="33840">MAARSAERSPAARRRRDAVGAVDTVDTVVDMDFSKGHGTENDFVLLPDLDVRIDLEPARVAALCDRRSGVGADGILRVAKAGALAAAGVLETLPDGVAEDDWFMDYRNGDGSVAEMCGNGVRVFAHYIRAAGFERRDEFVVGSRAGGKPVVVHRADADRGEVTVDMGAVRELGATTATIDGRVFPGIGIDVGNPHLACVDPHLTASGLAALDLTASPGYDPGVFPQGVNVEILTALDGGAVDMRVHERGVGETRSCGTGTVAAAAAALRHDGADAGRVAVRVPGGEVLVRIADDGTATLRGPSVLVASGVVSDSWWRSLTPTRANAGA</sequence>
<keyword evidence="4 8" id="KW-0028">Amino-acid biosynthesis</keyword>
<feature type="active site" description="Proton donor" evidence="8">
    <location>
        <position position="117"/>
    </location>
</feature>
<dbReference type="PANTHER" id="PTHR31689">
    <property type="entry name" value="DIAMINOPIMELATE EPIMERASE, CHLOROPLASTIC"/>
    <property type="match status" value="1"/>
</dbReference>
<comment type="function">
    <text evidence="8">Catalyzes the stereoinversion of LL-2,6-diaminopimelate (L,L-DAP) to meso-diaminopimelate (meso-DAP), a precursor of L-lysine and an essential component of the bacterial peptidoglycan.</text>
</comment>
<evidence type="ECO:0000256" key="2">
    <source>
        <dbReference type="ARBA" id="ARBA00010219"/>
    </source>
</evidence>
<feature type="site" description="Could be important to modulate the pK values of the two catalytic cysteine residues" evidence="8">
    <location>
        <position position="247"/>
    </location>
</feature>